<evidence type="ECO:0000256" key="1">
    <source>
        <dbReference type="ARBA" id="ARBA00004193"/>
    </source>
</evidence>
<evidence type="ECO:0000256" key="5">
    <source>
        <dbReference type="ARBA" id="ARBA00022527"/>
    </source>
</evidence>
<evidence type="ECO:0000256" key="2">
    <source>
        <dbReference type="ARBA" id="ARBA00005354"/>
    </source>
</evidence>
<evidence type="ECO:0000256" key="15">
    <source>
        <dbReference type="ARBA" id="ARBA00023136"/>
    </source>
</evidence>
<dbReference type="SUPFAM" id="SSF47473">
    <property type="entry name" value="EF-hand"/>
    <property type="match status" value="1"/>
</dbReference>
<reference evidence="25" key="2">
    <citation type="submission" date="2025-08" db="UniProtKB">
        <authorList>
            <consortium name="RefSeq"/>
        </authorList>
    </citation>
    <scope>IDENTIFICATION</scope>
</reference>
<dbReference type="GO" id="GO:0005886">
    <property type="term" value="C:plasma membrane"/>
    <property type="evidence" value="ECO:0007669"/>
    <property type="project" value="UniProtKB-SubCell"/>
</dbReference>
<evidence type="ECO:0000256" key="14">
    <source>
        <dbReference type="ARBA" id="ARBA00022840"/>
    </source>
</evidence>
<dbReference type="FunFam" id="1.10.238.10:FF:000158">
    <property type="entry name" value="Calcium-dependent protein kinase 28"/>
    <property type="match status" value="1"/>
</dbReference>
<dbReference type="InterPro" id="IPR002048">
    <property type="entry name" value="EF_hand_dom"/>
</dbReference>
<keyword evidence="17" id="KW-0449">Lipoprotein</keyword>
<dbReference type="InterPro" id="IPR011009">
    <property type="entry name" value="Kinase-like_dom_sf"/>
</dbReference>
<dbReference type="Pfam" id="PF00069">
    <property type="entry name" value="Pkinase"/>
    <property type="match status" value="1"/>
</dbReference>
<accession>A0AB32WQJ3</accession>
<dbReference type="Proteomes" id="UP000694886">
    <property type="component" value="Chromosome 1"/>
</dbReference>
<dbReference type="GO" id="GO:0005509">
    <property type="term" value="F:calcium ion binding"/>
    <property type="evidence" value="ECO:0007669"/>
    <property type="project" value="InterPro"/>
</dbReference>
<dbReference type="GO" id="GO:0004674">
    <property type="term" value="F:protein serine/threonine kinase activity"/>
    <property type="evidence" value="ECO:0007669"/>
    <property type="project" value="UniProtKB-KW"/>
</dbReference>
<feature type="compositionally biased region" description="Polar residues" evidence="21">
    <location>
        <begin position="1"/>
        <end position="18"/>
    </location>
</feature>
<dbReference type="InterPro" id="IPR008271">
    <property type="entry name" value="Ser/Thr_kinase_AS"/>
</dbReference>
<keyword evidence="11 20" id="KW-0547">Nucleotide-binding</keyword>
<evidence type="ECO:0000256" key="21">
    <source>
        <dbReference type="SAM" id="MobiDB-lite"/>
    </source>
</evidence>
<evidence type="ECO:0000256" key="13">
    <source>
        <dbReference type="ARBA" id="ARBA00022837"/>
    </source>
</evidence>
<reference evidence="24" key="1">
    <citation type="journal article" date="1997" name="Nucleic Acids Res.">
        <title>tRNAscan-SE: a program for improved detection of transfer RNA genes in genomic sequence.</title>
        <authorList>
            <person name="Lowe T.M."/>
            <person name="Eddy S.R."/>
        </authorList>
    </citation>
    <scope>NUCLEOTIDE SEQUENCE [LARGE SCALE GENOMIC DNA]</scope>
    <source>
        <strain evidence="24">r\B97-61/B2</strain>
    </source>
</reference>
<dbReference type="FunFam" id="3.30.200.20:FF:000101">
    <property type="entry name" value="CDPK-related kinase 1"/>
    <property type="match status" value="1"/>
</dbReference>
<evidence type="ECO:0000256" key="19">
    <source>
        <dbReference type="ARBA" id="ARBA00048679"/>
    </source>
</evidence>
<keyword evidence="10" id="KW-0677">Repeat</keyword>
<dbReference type="InterPro" id="IPR017441">
    <property type="entry name" value="Protein_kinase_ATP_BS"/>
</dbReference>
<dbReference type="PROSITE" id="PS00108">
    <property type="entry name" value="PROTEIN_KINASE_ST"/>
    <property type="match status" value="1"/>
</dbReference>
<dbReference type="Pfam" id="PF13499">
    <property type="entry name" value="EF-hand_7"/>
    <property type="match status" value="2"/>
</dbReference>
<comment type="catalytic activity">
    <reaction evidence="19">
        <text>L-seryl-[protein] + ATP = O-phospho-L-seryl-[protein] + ADP + H(+)</text>
        <dbReference type="Rhea" id="RHEA:17989"/>
        <dbReference type="Rhea" id="RHEA-COMP:9863"/>
        <dbReference type="Rhea" id="RHEA-COMP:11604"/>
        <dbReference type="ChEBI" id="CHEBI:15378"/>
        <dbReference type="ChEBI" id="CHEBI:29999"/>
        <dbReference type="ChEBI" id="CHEBI:30616"/>
        <dbReference type="ChEBI" id="CHEBI:83421"/>
        <dbReference type="ChEBI" id="CHEBI:456216"/>
        <dbReference type="EC" id="2.7.11.1"/>
    </reaction>
</comment>
<feature type="domain" description="EF-hand" evidence="23">
    <location>
        <begin position="511"/>
        <end position="538"/>
    </location>
</feature>
<dbReference type="Gene3D" id="1.10.238.10">
    <property type="entry name" value="EF-hand"/>
    <property type="match status" value="2"/>
</dbReference>
<name>A0AB32WQJ3_THECC</name>
<evidence type="ECO:0000256" key="3">
    <source>
        <dbReference type="ARBA" id="ARBA00012513"/>
    </source>
</evidence>
<dbReference type="InterPro" id="IPR018247">
    <property type="entry name" value="EF_Hand_1_Ca_BS"/>
</dbReference>
<dbReference type="SMART" id="SM00220">
    <property type="entry name" value="S_TKc"/>
    <property type="match status" value="1"/>
</dbReference>
<keyword evidence="4" id="KW-1003">Cell membrane</keyword>
<dbReference type="RefSeq" id="XP_017980935.1">
    <property type="nucleotide sequence ID" value="XM_018125446.1"/>
</dbReference>
<dbReference type="InterPro" id="IPR000719">
    <property type="entry name" value="Prot_kinase_dom"/>
</dbReference>
<dbReference type="CDD" id="cd05117">
    <property type="entry name" value="STKc_CAMK"/>
    <property type="match status" value="1"/>
</dbReference>
<evidence type="ECO:0000256" key="17">
    <source>
        <dbReference type="ARBA" id="ARBA00023288"/>
    </source>
</evidence>
<proteinExistence type="inferred from homology"/>
<evidence type="ECO:0000256" key="8">
    <source>
        <dbReference type="ARBA" id="ARBA00022707"/>
    </source>
</evidence>
<keyword evidence="15" id="KW-0472">Membrane</keyword>
<dbReference type="SMART" id="SM00054">
    <property type="entry name" value="EFh"/>
    <property type="match status" value="4"/>
</dbReference>
<comment type="subcellular location">
    <subcellularLocation>
        <location evidence="1">Cell membrane</location>
        <topology evidence="1">Lipid-anchor</topology>
    </subcellularLocation>
</comment>
<feature type="region of interest" description="Disordered" evidence="21">
    <location>
        <begin position="1"/>
        <end position="74"/>
    </location>
</feature>
<keyword evidence="13" id="KW-0106">Calcium</keyword>
<keyword evidence="7" id="KW-0808">Transferase</keyword>
<comment type="catalytic activity">
    <reaction evidence="18">
        <text>L-threonyl-[protein] + ATP = O-phospho-L-threonyl-[protein] + ADP + H(+)</text>
        <dbReference type="Rhea" id="RHEA:46608"/>
        <dbReference type="Rhea" id="RHEA-COMP:11060"/>
        <dbReference type="Rhea" id="RHEA-COMP:11605"/>
        <dbReference type="ChEBI" id="CHEBI:15378"/>
        <dbReference type="ChEBI" id="CHEBI:30013"/>
        <dbReference type="ChEBI" id="CHEBI:30616"/>
        <dbReference type="ChEBI" id="CHEBI:61977"/>
        <dbReference type="ChEBI" id="CHEBI:456216"/>
        <dbReference type="EC" id="2.7.11.1"/>
    </reaction>
</comment>
<sequence>MGACLSTTKVSGSSSNAGVNHRKEQQSTTTMTNEKKESQKPSGQQGQQQQQVRNSQPLKVKGKPSARRQSGIIPCGKRTDFGYHKDFDKRYTIGKLLGHGQFGYTYVATDKANGDRVAVKKIEKNKMVLPIAVEDVKREVKILEALKGHENVVQFYNAFEDDSYVYIVMELCEGGELLDRILAKKDSRYSEKDAAVVVRQMLKVAAECHLRGLVHRDMKPENFLFKSTRADSPLKATDFGLSDFIRPGKRFQDIVGSAYYVAPEVLKRRSGPESDVWSIGVITYILLCGKRPFWDKTEDGIFKEVLKNKPDFRRKPWPTISNSAKDFVKKLLVKDPQARLTAAQALSHPWVREGGNASEIPVDISVLNNLRQFVKYSRLKQFALRALAGTLNEEEIADLRDQFDAIDVDKNGSISLEEMRQALAKDLPWKLKESRVLEILQAIDSNTDGLVDFTEFVAAALHVNQMEEHDSDKWQQRSQAAFEKFDVDRDGFITPEELRMHTGLRGSIDPLLEEADIDKDGKISLSEFRRLLRTASMGSKNVPSPSGQRNTCKL</sequence>
<protein>
    <recommendedName>
        <fullName evidence="3">non-specific serine/threonine protein kinase</fullName>
        <ecNumber evidence="3">2.7.11.1</ecNumber>
    </recommendedName>
</protein>
<dbReference type="Gene3D" id="3.30.200.20">
    <property type="entry name" value="Phosphorylase Kinase, domain 1"/>
    <property type="match status" value="1"/>
</dbReference>
<evidence type="ECO:0000313" key="24">
    <source>
        <dbReference type="Proteomes" id="UP000694886"/>
    </source>
</evidence>
<evidence type="ECO:0000256" key="12">
    <source>
        <dbReference type="ARBA" id="ARBA00022777"/>
    </source>
</evidence>
<feature type="domain" description="EF-hand" evidence="23">
    <location>
        <begin position="473"/>
        <end position="508"/>
    </location>
</feature>
<dbReference type="KEGG" id="tcc:18610769"/>
<evidence type="ECO:0000256" key="11">
    <source>
        <dbReference type="ARBA" id="ARBA00022741"/>
    </source>
</evidence>
<dbReference type="GO" id="GO:0005524">
    <property type="term" value="F:ATP binding"/>
    <property type="evidence" value="ECO:0007669"/>
    <property type="project" value="UniProtKB-UniRule"/>
</dbReference>
<dbReference type="PROSITE" id="PS00107">
    <property type="entry name" value="PROTEIN_KINASE_ATP"/>
    <property type="match status" value="1"/>
</dbReference>
<dbReference type="GeneID" id="18610769"/>
<keyword evidence="5" id="KW-0723">Serine/threonine-protein kinase</keyword>
<dbReference type="FunFam" id="1.10.510.10:FF:000225">
    <property type="entry name" value="calcium-dependent protein kinase 28-like"/>
    <property type="match status" value="1"/>
</dbReference>
<dbReference type="PANTHER" id="PTHR24349">
    <property type="entry name" value="SERINE/THREONINE-PROTEIN KINASE"/>
    <property type="match status" value="1"/>
</dbReference>
<feature type="domain" description="EF-hand" evidence="23">
    <location>
        <begin position="431"/>
        <end position="466"/>
    </location>
</feature>
<organism evidence="24 25">
    <name type="scientific">Theobroma cacao</name>
    <name type="common">Cacao</name>
    <name type="synonym">Cocoa</name>
    <dbReference type="NCBI Taxonomy" id="3641"/>
    <lineage>
        <taxon>Eukaryota</taxon>
        <taxon>Viridiplantae</taxon>
        <taxon>Streptophyta</taxon>
        <taxon>Embryophyta</taxon>
        <taxon>Tracheophyta</taxon>
        <taxon>Spermatophyta</taxon>
        <taxon>Magnoliopsida</taxon>
        <taxon>eudicotyledons</taxon>
        <taxon>Gunneridae</taxon>
        <taxon>Pentapetalae</taxon>
        <taxon>rosids</taxon>
        <taxon>malvids</taxon>
        <taxon>Malvales</taxon>
        <taxon>Malvaceae</taxon>
        <taxon>Byttnerioideae</taxon>
        <taxon>Theobroma</taxon>
    </lineage>
</organism>
<evidence type="ECO:0000259" key="23">
    <source>
        <dbReference type="PROSITE" id="PS50222"/>
    </source>
</evidence>
<evidence type="ECO:0000256" key="16">
    <source>
        <dbReference type="ARBA" id="ARBA00023139"/>
    </source>
</evidence>
<dbReference type="Gramene" id="Tc01v2_t001560.1">
    <property type="protein sequence ID" value="Tc01v2_p001560.1"/>
    <property type="gene ID" value="Tc01v2_g001560"/>
</dbReference>
<evidence type="ECO:0000256" key="9">
    <source>
        <dbReference type="ARBA" id="ARBA00022723"/>
    </source>
</evidence>
<evidence type="ECO:0000256" key="6">
    <source>
        <dbReference type="ARBA" id="ARBA00022553"/>
    </source>
</evidence>
<keyword evidence="8" id="KW-0519">Myristate</keyword>
<evidence type="ECO:0000256" key="7">
    <source>
        <dbReference type="ARBA" id="ARBA00022679"/>
    </source>
</evidence>
<keyword evidence="6" id="KW-0597">Phosphoprotein</keyword>
<keyword evidence="14 20" id="KW-0067">ATP-binding</keyword>
<feature type="domain" description="EF-hand" evidence="23">
    <location>
        <begin position="394"/>
        <end position="429"/>
    </location>
</feature>
<dbReference type="InterPro" id="IPR011992">
    <property type="entry name" value="EF-hand-dom_pair"/>
</dbReference>
<evidence type="ECO:0000313" key="25">
    <source>
        <dbReference type="RefSeq" id="XP_017980935.1"/>
    </source>
</evidence>
<dbReference type="AlphaFoldDB" id="A0AB32WQJ3"/>
<dbReference type="InterPro" id="IPR050205">
    <property type="entry name" value="CDPK_Ser/Thr_kinases"/>
</dbReference>
<dbReference type="SUPFAM" id="SSF56112">
    <property type="entry name" value="Protein kinase-like (PK-like)"/>
    <property type="match status" value="1"/>
</dbReference>
<comment type="similarity">
    <text evidence="2">Belongs to the protein kinase superfamily. CAMK Ser/Thr protein kinase family. CaMK subfamily.</text>
</comment>
<dbReference type="Gene3D" id="1.10.510.10">
    <property type="entry name" value="Transferase(Phosphotransferase) domain 1"/>
    <property type="match status" value="1"/>
</dbReference>
<evidence type="ECO:0000256" key="10">
    <source>
        <dbReference type="ARBA" id="ARBA00022737"/>
    </source>
</evidence>
<feature type="domain" description="Protein kinase" evidence="22">
    <location>
        <begin position="91"/>
        <end position="351"/>
    </location>
</feature>
<evidence type="ECO:0000259" key="22">
    <source>
        <dbReference type="PROSITE" id="PS50011"/>
    </source>
</evidence>
<dbReference type="PROSITE" id="PS50222">
    <property type="entry name" value="EF_HAND_2"/>
    <property type="match status" value="4"/>
</dbReference>
<evidence type="ECO:0000256" key="4">
    <source>
        <dbReference type="ARBA" id="ARBA00022475"/>
    </source>
</evidence>
<dbReference type="PROSITE" id="PS50011">
    <property type="entry name" value="PROTEIN_KINASE_DOM"/>
    <property type="match status" value="1"/>
</dbReference>
<gene>
    <name evidence="25" type="primary">LOC18610769</name>
</gene>
<keyword evidence="12 25" id="KW-0418">Kinase</keyword>
<keyword evidence="9" id="KW-0479">Metal-binding</keyword>
<evidence type="ECO:0000256" key="20">
    <source>
        <dbReference type="PROSITE-ProRule" id="PRU10141"/>
    </source>
</evidence>
<evidence type="ECO:0000256" key="18">
    <source>
        <dbReference type="ARBA" id="ARBA00047899"/>
    </source>
</evidence>
<dbReference type="EC" id="2.7.11.1" evidence="3"/>
<dbReference type="PROSITE" id="PS00018">
    <property type="entry name" value="EF_HAND_1"/>
    <property type="match status" value="4"/>
</dbReference>
<keyword evidence="16" id="KW-0564">Palmitate</keyword>
<feature type="binding site" evidence="20">
    <location>
        <position position="121"/>
    </location>
    <ligand>
        <name>ATP</name>
        <dbReference type="ChEBI" id="CHEBI:30616"/>
    </ligand>
</feature>